<evidence type="ECO:0000256" key="8">
    <source>
        <dbReference type="ARBA" id="ARBA00035419"/>
    </source>
</evidence>
<dbReference type="Proteomes" id="UP000287033">
    <property type="component" value="Unassembled WGS sequence"/>
</dbReference>
<dbReference type="GO" id="GO:0006412">
    <property type="term" value="P:translation"/>
    <property type="evidence" value="ECO:0007669"/>
    <property type="project" value="TreeGrafter"/>
</dbReference>
<gene>
    <name evidence="9" type="ORF">chiPu_0016613</name>
</gene>
<keyword evidence="3" id="KW-0809">Transit peptide</keyword>
<evidence type="ECO:0000256" key="3">
    <source>
        <dbReference type="ARBA" id="ARBA00022946"/>
    </source>
</evidence>
<keyword evidence="10" id="KW-1185">Reference proteome</keyword>
<evidence type="ECO:0000256" key="1">
    <source>
        <dbReference type="ARBA" id="ARBA00004173"/>
    </source>
</evidence>
<dbReference type="OrthoDB" id="10059330at2759"/>
<dbReference type="OMA" id="LIIAPCW"/>
<evidence type="ECO:0000256" key="7">
    <source>
        <dbReference type="ARBA" id="ARBA00035182"/>
    </source>
</evidence>
<dbReference type="PANTHER" id="PTHR13409:SF0">
    <property type="entry name" value="LARGE RIBOSOMAL SUBUNIT PROTEIN ML51"/>
    <property type="match status" value="1"/>
</dbReference>
<dbReference type="EMBL" id="BEZZ01001112">
    <property type="protein sequence ID" value="GCC38102.1"/>
    <property type="molecule type" value="Genomic_DNA"/>
</dbReference>
<keyword evidence="4" id="KW-0689">Ribosomal protein</keyword>
<dbReference type="GO" id="GO:0003735">
    <property type="term" value="F:structural constituent of ribosome"/>
    <property type="evidence" value="ECO:0007669"/>
    <property type="project" value="InterPro"/>
</dbReference>
<evidence type="ECO:0000313" key="10">
    <source>
        <dbReference type="Proteomes" id="UP000287033"/>
    </source>
</evidence>
<dbReference type="Pfam" id="PF10244">
    <property type="entry name" value="MRP-L51"/>
    <property type="match status" value="1"/>
</dbReference>
<accession>A0A401T655</accession>
<keyword evidence="6" id="KW-0687">Ribonucleoprotein</keyword>
<evidence type="ECO:0000256" key="2">
    <source>
        <dbReference type="ARBA" id="ARBA00010972"/>
    </source>
</evidence>
<dbReference type="PANTHER" id="PTHR13409">
    <property type="entry name" value="MITOCHONDRIAL 39S RIBOSOMAL PROTEIN L51"/>
    <property type="match status" value="1"/>
</dbReference>
<comment type="similarity">
    <text evidence="2">Belongs to the mitochondrion-specific ribosomal protein mL51 family.</text>
</comment>
<dbReference type="InterPro" id="IPR019373">
    <property type="entry name" value="Ribosomal_mL51"/>
</dbReference>
<evidence type="ECO:0000256" key="5">
    <source>
        <dbReference type="ARBA" id="ARBA00023128"/>
    </source>
</evidence>
<comment type="caution">
    <text evidence="9">The sequence shown here is derived from an EMBL/GenBank/DDBJ whole genome shotgun (WGS) entry which is preliminary data.</text>
</comment>
<evidence type="ECO:0000256" key="4">
    <source>
        <dbReference type="ARBA" id="ARBA00022980"/>
    </source>
</evidence>
<reference evidence="9 10" key="1">
    <citation type="journal article" date="2018" name="Nat. Ecol. Evol.">
        <title>Shark genomes provide insights into elasmobranch evolution and the origin of vertebrates.</title>
        <authorList>
            <person name="Hara Y"/>
            <person name="Yamaguchi K"/>
            <person name="Onimaru K"/>
            <person name="Kadota M"/>
            <person name="Koyanagi M"/>
            <person name="Keeley SD"/>
            <person name="Tatsumi K"/>
            <person name="Tanaka K"/>
            <person name="Motone F"/>
            <person name="Kageyama Y"/>
            <person name="Nozu R"/>
            <person name="Adachi N"/>
            <person name="Nishimura O"/>
            <person name="Nakagawa R"/>
            <person name="Tanegashima C"/>
            <person name="Kiyatake I"/>
            <person name="Matsumoto R"/>
            <person name="Murakumo K"/>
            <person name="Nishida K"/>
            <person name="Terakita A"/>
            <person name="Kuratani S"/>
            <person name="Sato K"/>
            <person name="Hyodo S Kuraku.S."/>
        </authorList>
    </citation>
    <scope>NUCLEOTIDE SEQUENCE [LARGE SCALE GENOMIC DNA]</scope>
</reference>
<keyword evidence="5" id="KW-0496">Mitochondrion</keyword>
<dbReference type="GO" id="GO:0005762">
    <property type="term" value="C:mitochondrial large ribosomal subunit"/>
    <property type="evidence" value="ECO:0007669"/>
    <property type="project" value="TreeGrafter"/>
</dbReference>
<name>A0A401T655_CHIPU</name>
<dbReference type="AlphaFoldDB" id="A0A401T655"/>
<dbReference type="STRING" id="137246.A0A401T655"/>
<proteinExistence type="inferred from homology"/>
<evidence type="ECO:0000313" key="9">
    <source>
        <dbReference type="EMBL" id="GCC38102.1"/>
    </source>
</evidence>
<protein>
    <recommendedName>
        <fullName evidence="7">Large ribosomal subunit protein mL51</fullName>
    </recommendedName>
    <alternativeName>
        <fullName evidence="8">39S ribosomal protein L51, mitochondrial</fullName>
    </alternativeName>
</protein>
<comment type="subcellular location">
    <subcellularLocation>
        <location evidence="1">Mitochondrion</location>
    </subcellularLocation>
</comment>
<evidence type="ECO:0000256" key="6">
    <source>
        <dbReference type="ARBA" id="ARBA00023274"/>
    </source>
</evidence>
<sequence>MQRQEGSAYKSHRVEPMHTLLQFQFQILCKINGMAVSRRHWPAVASVLRRGWTALSGGCPSFTSQRPFTLGVPALIRMHAIPEPRAADRWTEKRATFGVFDNVGILGGFAVHPRALVRGPAWLRGFRGNELQRCLRKRRFVGERMFEADLHNLNKRVRYLYKRFNRYGKMR</sequence>
<organism evidence="9 10">
    <name type="scientific">Chiloscyllium punctatum</name>
    <name type="common">Brownbanded bambooshark</name>
    <name type="synonym">Hemiscyllium punctatum</name>
    <dbReference type="NCBI Taxonomy" id="137246"/>
    <lineage>
        <taxon>Eukaryota</taxon>
        <taxon>Metazoa</taxon>
        <taxon>Chordata</taxon>
        <taxon>Craniata</taxon>
        <taxon>Vertebrata</taxon>
        <taxon>Chondrichthyes</taxon>
        <taxon>Elasmobranchii</taxon>
        <taxon>Galeomorphii</taxon>
        <taxon>Galeoidea</taxon>
        <taxon>Orectolobiformes</taxon>
        <taxon>Hemiscylliidae</taxon>
        <taxon>Chiloscyllium</taxon>
    </lineage>
</organism>